<proteinExistence type="predicted"/>
<gene>
    <name evidence="1" type="ORF">PY04832</name>
</gene>
<dbReference type="STRING" id="73239.Q7RF76"/>
<dbReference type="Proteomes" id="UP000008553">
    <property type="component" value="Unassembled WGS sequence"/>
</dbReference>
<dbReference type="Gene3D" id="2.60.40.150">
    <property type="entry name" value="C2 domain"/>
    <property type="match status" value="1"/>
</dbReference>
<comment type="caution">
    <text evidence="1">The sequence shown here is derived from an EMBL/GenBank/DDBJ whole genome shotgun (WGS) entry which is preliminary data.</text>
</comment>
<name>Q7RF76_PLAYO</name>
<organism evidence="1 2">
    <name type="scientific">Plasmodium yoelii yoelii</name>
    <dbReference type="NCBI Taxonomy" id="73239"/>
    <lineage>
        <taxon>Eukaryota</taxon>
        <taxon>Sar</taxon>
        <taxon>Alveolata</taxon>
        <taxon>Apicomplexa</taxon>
        <taxon>Aconoidasida</taxon>
        <taxon>Haemosporida</taxon>
        <taxon>Plasmodiidae</taxon>
        <taxon>Plasmodium</taxon>
        <taxon>Plasmodium (Vinckeia)</taxon>
    </lineage>
</organism>
<dbReference type="InParanoid" id="Q7RF76"/>
<evidence type="ECO:0000313" key="1">
    <source>
        <dbReference type="EMBL" id="EAA16750.1"/>
    </source>
</evidence>
<protein>
    <submittedName>
        <fullName evidence="1">Uncharacterized protein</fullName>
    </submittedName>
</protein>
<reference evidence="1 2" key="1">
    <citation type="journal article" date="2002" name="Nature">
        <title>Genome sequence and comparative analysis of the model rodent malaria parasite Plasmodium yoelii yoelii.</title>
        <authorList>
            <person name="Carlton J.M."/>
            <person name="Angiuoli S.V."/>
            <person name="Suh B.B."/>
            <person name="Kooij T.W."/>
            <person name="Pertea M."/>
            <person name="Silva J.C."/>
            <person name="Ermolaeva M.D."/>
            <person name="Allen J.E."/>
            <person name="Selengut J.D."/>
            <person name="Koo H.L."/>
            <person name="Peterson J.D."/>
            <person name="Pop M."/>
            <person name="Kosack D.S."/>
            <person name="Shumway M.F."/>
            <person name="Bidwell S.L."/>
            <person name="Shallom S.J."/>
            <person name="van Aken S.E."/>
            <person name="Riedmuller S.B."/>
            <person name="Feldblyum T.V."/>
            <person name="Cho J.K."/>
            <person name="Quackenbush J."/>
            <person name="Sedegah M."/>
            <person name="Shoaibi A."/>
            <person name="Cummings L.M."/>
            <person name="Florens L."/>
            <person name="Yates J.R."/>
            <person name="Raine J.D."/>
            <person name="Sinden R.E."/>
            <person name="Harris M.A."/>
            <person name="Cunningham D.A."/>
            <person name="Preiser P.R."/>
            <person name="Bergman L.W."/>
            <person name="Vaidya A.B."/>
            <person name="van Lin L.H."/>
            <person name="Janse C.J."/>
            <person name="Waters A.P."/>
            <person name="Smith H.O."/>
            <person name="White O.R."/>
            <person name="Salzberg S.L."/>
            <person name="Venter J.C."/>
            <person name="Fraser C.M."/>
            <person name="Hoffman S.L."/>
            <person name="Gardner M.J."/>
            <person name="Carucci D.J."/>
        </authorList>
    </citation>
    <scope>NUCLEOTIDE SEQUENCE [LARGE SCALE GENOMIC DNA]</scope>
    <source>
        <strain evidence="1 2">17XNL</strain>
    </source>
</reference>
<sequence>MKIVHPSLALIVFELKSYDTVKSDIIACACFPVKCLREGIRFVPLCDKHLKDIKGSGILVNLKFDKITENI</sequence>
<evidence type="ECO:0000313" key="2">
    <source>
        <dbReference type="Proteomes" id="UP000008553"/>
    </source>
</evidence>
<dbReference type="EMBL" id="AABL01001491">
    <property type="protein sequence ID" value="EAA16750.1"/>
    <property type="molecule type" value="Genomic_DNA"/>
</dbReference>
<dbReference type="AlphaFoldDB" id="Q7RF76"/>
<dbReference type="InterPro" id="IPR035892">
    <property type="entry name" value="C2_domain_sf"/>
</dbReference>
<dbReference type="SUPFAM" id="SSF49562">
    <property type="entry name" value="C2 domain (Calcium/lipid-binding domain, CaLB)"/>
    <property type="match status" value="1"/>
</dbReference>
<dbReference type="PaxDb" id="73239-Q7RF76"/>
<accession>Q7RF76</accession>
<keyword evidence="2" id="KW-1185">Reference proteome</keyword>